<organism evidence="10 11">
    <name type="scientific">Methylobacterium iners</name>
    <dbReference type="NCBI Taxonomy" id="418707"/>
    <lineage>
        <taxon>Bacteria</taxon>
        <taxon>Pseudomonadati</taxon>
        <taxon>Pseudomonadota</taxon>
        <taxon>Alphaproteobacteria</taxon>
        <taxon>Hyphomicrobiales</taxon>
        <taxon>Methylobacteriaceae</taxon>
        <taxon>Methylobacterium</taxon>
    </lineage>
</organism>
<feature type="region of interest" description="Disordered" evidence="8">
    <location>
        <begin position="1"/>
        <end position="28"/>
    </location>
</feature>
<dbReference type="EC" id="2.7.13.3" evidence="2"/>
<evidence type="ECO:0000256" key="3">
    <source>
        <dbReference type="ARBA" id="ARBA00022553"/>
    </source>
</evidence>
<reference evidence="10" key="1">
    <citation type="journal article" date="2021" name="Front. Microbiol.">
        <title>Comprehensive Comparative Genomics and Phenotyping of Methylobacterium Species.</title>
        <authorList>
            <person name="Alessa O."/>
            <person name="Ogura Y."/>
            <person name="Fujitani Y."/>
            <person name="Takami H."/>
            <person name="Hayashi T."/>
            <person name="Sahin N."/>
            <person name="Tani A."/>
        </authorList>
    </citation>
    <scope>NUCLEOTIDE SEQUENCE</scope>
    <source>
        <strain evidence="10">DSM 19015</strain>
    </source>
</reference>
<dbReference type="InterPro" id="IPR005467">
    <property type="entry name" value="His_kinase_dom"/>
</dbReference>
<evidence type="ECO:0000256" key="2">
    <source>
        <dbReference type="ARBA" id="ARBA00012438"/>
    </source>
</evidence>
<comment type="catalytic activity">
    <reaction evidence="1">
        <text>ATP + protein L-histidine = ADP + protein N-phospho-L-histidine.</text>
        <dbReference type="EC" id="2.7.13.3"/>
    </reaction>
</comment>
<evidence type="ECO:0000256" key="8">
    <source>
        <dbReference type="SAM" id="MobiDB-lite"/>
    </source>
</evidence>
<accession>A0ABQ4S5B4</accession>
<keyword evidence="5" id="KW-0547">Nucleotide-binding</keyword>
<feature type="compositionally biased region" description="Basic and acidic residues" evidence="8">
    <location>
        <begin position="19"/>
        <end position="28"/>
    </location>
</feature>
<dbReference type="InterPro" id="IPR003594">
    <property type="entry name" value="HATPase_dom"/>
</dbReference>
<keyword evidence="11" id="KW-1185">Reference proteome</keyword>
<dbReference type="Pfam" id="PF02518">
    <property type="entry name" value="HATPase_c"/>
    <property type="match status" value="1"/>
</dbReference>
<sequence>MKAVRACAEGEASVYPGSPRERSRRDADVERLVRRRTRHLEEALRRSTLLLHEADHRVKNNLQMISAMLLIQRASAPDAGVQAALQDMVERVDAVGLVHQRLQDATNSDSVDIGDLIREIATNLVTAAGREDIALVLAVESAMIGPDAAAPVALVINETVTNALKHAFPPGRGGALRIDVRRGPGTCEISVRDDGTGMPGGDRPRSGFGTTLIEAMVRQVRATIEWLPALPGTHVRITLPLPDLAPARL</sequence>
<dbReference type="InterPro" id="IPR011495">
    <property type="entry name" value="Sig_transdc_His_kin_sub2_dim/P"/>
</dbReference>
<evidence type="ECO:0000313" key="11">
    <source>
        <dbReference type="Proteomes" id="UP001055125"/>
    </source>
</evidence>
<keyword evidence="3" id="KW-0597">Phosphoprotein</keyword>
<gene>
    <name evidence="10" type="ORF">OCOJLMKI_4221</name>
</gene>
<comment type="caution">
    <text evidence="10">The sequence shown here is derived from an EMBL/GenBank/DDBJ whole genome shotgun (WGS) entry which is preliminary data.</text>
</comment>
<dbReference type="GO" id="GO:0016301">
    <property type="term" value="F:kinase activity"/>
    <property type="evidence" value="ECO:0007669"/>
    <property type="project" value="UniProtKB-KW"/>
</dbReference>
<evidence type="ECO:0000256" key="1">
    <source>
        <dbReference type="ARBA" id="ARBA00000085"/>
    </source>
</evidence>
<dbReference type="EMBL" id="BPQP01000074">
    <property type="protein sequence ID" value="GJD96993.1"/>
    <property type="molecule type" value="Genomic_DNA"/>
</dbReference>
<dbReference type="Proteomes" id="UP001055125">
    <property type="component" value="Unassembled WGS sequence"/>
</dbReference>
<keyword evidence="7" id="KW-0067">ATP-binding</keyword>
<dbReference type="PROSITE" id="PS50109">
    <property type="entry name" value="HIS_KIN"/>
    <property type="match status" value="1"/>
</dbReference>
<proteinExistence type="predicted"/>
<dbReference type="SUPFAM" id="SSF55874">
    <property type="entry name" value="ATPase domain of HSP90 chaperone/DNA topoisomerase II/histidine kinase"/>
    <property type="match status" value="1"/>
</dbReference>
<protein>
    <recommendedName>
        <fullName evidence="2">histidine kinase</fullName>
        <ecNumber evidence="2">2.7.13.3</ecNumber>
    </recommendedName>
</protein>
<evidence type="ECO:0000256" key="7">
    <source>
        <dbReference type="ARBA" id="ARBA00022840"/>
    </source>
</evidence>
<dbReference type="SMART" id="SM00387">
    <property type="entry name" value="HATPase_c"/>
    <property type="match status" value="1"/>
</dbReference>
<dbReference type="Gene3D" id="3.30.565.10">
    <property type="entry name" value="Histidine kinase-like ATPase, C-terminal domain"/>
    <property type="match status" value="1"/>
</dbReference>
<dbReference type="PANTHER" id="PTHR41523">
    <property type="entry name" value="TWO-COMPONENT SYSTEM SENSOR PROTEIN"/>
    <property type="match status" value="1"/>
</dbReference>
<keyword evidence="4" id="KW-0808">Transferase</keyword>
<dbReference type="PANTHER" id="PTHR41523:SF8">
    <property type="entry name" value="ETHYLENE RESPONSE SENSOR PROTEIN"/>
    <property type="match status" value="1"/>
</dbReference>
<name>A0ABQ4S5B4_9HYPH</name>
<dbReference type="Pfam" id="PF07568">
    <property type="entry name" value="HisKA_2"/>
    <property type="match status" value="1"/>
</dbReference>
<evidence type="ECO:0000259" key="9">
    <source>
        <dbReference type="PROSITE" id="PS50109"/>
    </source>
</evidence>
<keyword evidence="6 10" id="KW-0418">Kinase</keyword>
<evidence type="ECO:0000313" key="10">
    <source>
        <dbReference type="EMBL" id="GJD96993.1"/>
    </source>
</evidence>
<reference evidence="10" key="2">
    <citation type="submission" date="2021-08" db="EMBL/GenBank/DDBJ databases">
        <authorList>
            <person name="Tani A."/>
            <person name="Ola A."/>
            <person name="Ogura Y."/>
            <person name="Katsura K."/>
            <person name="Hayashi T."/>
        </authorList>
    </citation>
    <scope>NUCLEOTIDE SEQUENCE</scope>
    <source>
        <strain evidence="10">DSM 19015</strain>
    </source>
</reference>
<evidence type="ECO:0000256" key="5">
    <source>
        <dbReference type="ARBA" id="ARBA00022741"/>
    </source>
</evidence>
<feature type="domain" description="Histidine kinase" evidence="9">
    <location>
        <begin position="53"/>
        <end position="243"/>
    </location>
</feature>
<evidence type="ECO:0000256" key="4">
    <source>
        <dbReference type="ARBA" id="ARBA00022679"/>
    </source>
</evidence>
<dbReference type="Gene3D" id="3.30.450.20">
    <property type="entry name" value="PAS domain"/>
    <property type="match status" value="1"/>
</dbReference>
<dbReference type="InterPro" id="IPR036890">
    <property type="entry name" value="HATPase_C_sf"/>
</dbReference>
<evidence type="ECO:0000256" key="6">
    <source>
        <dbReference type="ARBA" id="ARBA00022777"/>
    </source>
</evidence>